<gene>
    <name evidence="1" type="ORF">HAPAU_30030</name>
</gene>
<proteinExistence type="predicted"/>
<comment type="caution">
    <text evidence="1">The sequence shown here is derived from an EMBL/GenBank/DDBJ whole genome shotgun (WGS) entry which is preliminary data.</text>
</comment>
<evidence type="ECO:0000313" key="1">
    <source>
        <dbReference type="EMBL" id="KYH24911.1"/>
    </source>
</evidence>
<reference evidence="1 2" key="1">
    <citation type="submission" date="2016-02" db="EMBL/GenBank/DDBJ databases">
        <title>Genome sequence of Halalkalicoccus paucihalophilus DSM 24557.</title>
        <authorList>
            <person name="Poehlein A."/>
            <person name="Daniel R."/>
        </authorList>
    </citation>
    <scope>NUCLEOTIDE SEQUENCE [LARGE SCALE GENOMIC DNA]</scope>
    <source>
        <strain evidence="1 2">DSM 24557</strain>
    </source>
</reference>
<dbReference type="Proteomes" id="UP000075321">
    <property type="component" value="Unassembled WGS sequence"/>
</dbReference>
<sequence length="44" mass="4676">MSACPLFDAHYGNVTTETESSPYQLFDAADGTALIVEPVSTVIN</sequence>
<organism evidence="1 2">
    <name type="scientific">Halalkalicoccus paucihalophilus</name>
    <dbReference type="NCBI Taxonomy" id="1008153"/>
    <lineage>
        <taxon>Archaea</taxon>
        <taxon>Methanobacteriati</taxon>
        <taxon>Methanobacteriota</taxon>
        <taxon>Stenosarchaea group</taxon>
        <taxon>Halobacteria</taxon>
        <taxon>Halobacteriales</taxon>
        <taxon>Halococcaceae</taxon>
        <taxon>Halalkalicoccus</taxon>
    </lineage>
</organism>
<protein>
    <submittedName>
        <fullName evidence="1">Uncharacterized protein</fullName>
    </submittedName>
</protein>
<dbReference type="AlphaFoldDB" id="A0A151AB48"/>
<accession>A0A151AB48</accession>
<dbReference type="EMBL" id="LTAZ01000011">
    <property type="protein sequence ID" value="KYH24911.1"/>
    <property type="molecule type" value="Genomic_DNA"/>
</dbReference>
<evidence type="ECO:0000313" key="2">
    <source>
        <dbReference type="Proteomes" id="UP000075321"/>
    </source>
</evidence>
<keyword evidence="2" id="KW-1185">Reference proteome</keyword>
<name>A0A151AB48_9EURY</name>